<dbReference type="InterPro" id="IPR028143">
    <property type="entry name" value="Get2/sif1"/>
</dbReference>
<dbReference type="Proteomes" id="UP000700596">
    <property type="component" value="Unassembled WGS sequence"/>
</dbReference>
<evidence type="ECO:0000256" key="1">
    <source>
        <dbReference type="ARBA" id="ARBA00022692"/>
    </source>
</evidence>
<keyword evidence="3 5" id="KW-0472">Membrane</keyword>
<dbReference type="OrthoDB" id="5393181at2759"/>
<feature type="compositionally biased region" description="Low complexity" evidence="4">
    <location>
        <begin position="146"/>
        <end position="157"/>
    </location>
</feature>
<accession>A0A9P9DDP8</accession>
<dbReference type="AlphaFoldDB" id="A0A9P9DDP8"/>
<reference evidence="6" key="1">
    <citation type="journal article" date="2021" name="Nat. Commun.">
        <title>Genetic determinants of endophytism in the Arabidopsis root mycobiome.</title>
        <authorList>
            <person name="Mesny F."/>
            <person name="Miyauchi S."/>
            <person name="Thiergart T."/>
            <person name="Pickel B."/>
            <person name="Atanasova L."/>
            <person name="Karlsson M."/>
            <person name="Huettel B."/>
            <person name="Barry K.W."/>
            <person name="Haridas S."/>
            <person name="Chen C."/>
            <person name="Bauer D."/>
            <person name="Andreopoulos W."/>
            <person name="Pangilinan J."/>
            <person name="LaButti K."/>
            <person name="Riley R."/>
            <person name="Lipzen A."/>
            <person name="Clum A."/>
            <person name="Drula E."/>
            <person name="Henrissat B."/>
            <person name="Kohler A."/>
            <person name="Grigoriev I.V."/>
            <person name="Martin F.M."/>
            <person name="Hacquard S."/>
        </authorList>
    </citation>
    <scope>NUCLEOTIDE SEQUENCE</scope>
    <source>
        <strain evidence="6">MPI-CAGE-CH-0243</strain>
    </source>
</reference>
<name>A0A9P9DDP8_9PLEO</name>
<keyword evidence="1 5" id="KW-0812">Transmembrane</keyword>
<evidence type="ECO:0000256" key="2">
    <source>
        <dbReference type="ARBA" id="ARBA00022989"/>
    </source>
</evidence>
<evidence type="ECO:0000256" key="3">
    <source>
        <dbReference type="ARBA" id="ARBA00023136"/>
    </source>
</evidence>
<dbReference type="GO" id="GO:0006890">
    <property type="term" value="P:retrograde vesicle-mediated transport, Golgi to endoplasmic reticulum"/>
    <property type="evidence" value="ECO:0007669"/>
    <property type="project" value="TreeGrafter"/>
</dbReference>
<dbReference type="PANTHER" id="PTHR28263">
    <property type="entry name" value="GOLGI TO ER TRAFFIC PROTEIN 2"/>
    <property type="match status" value="1"/>
</dbReference>
<evidence type="ECO:0000256" key="4">
    <source>
        <dbReference type="SAM" id="MobiDB-lite"/>
    </source>
</evidence>
<feature type="region of interest" description="Disordered" evidence="4">
    <location>
        <begin position="146"/>
        <end position="182"/>
    </location>
</feature>
<dbReference type="EMBL" id="JAGMWT010000014">
    <property type="protein sequence ID" value="KAH7117044.1"/>
    <property type="molecule type" value="Genomic_DNA"/>
</dbReference>
<feature type="compositionally biased region" description="Polar residues" evidence="4">
    <location>
        <begin position="1"/>
        <end position="11"/>
    </location>
</feature>
<feature type="transmembrane region" description="Helical" evidence="5">
    <location>
        <begin position="291"/>
        <end position="313"/>
    </location>
</feature>
<gene>
    <name evidence="6" type="ORF">B0J11DRAFT_108087</name>
</gene>
<feature type="region of interest" description="Disordered" evidence="4">
    <location>
        <begin position="1"/>
        <end position="86"/>
    </location>
</feature>
<evidence type="ECO:0000256" key="5">
    <source>
        <dbReference type="SAM" id="Phobius"/>
    </source>
</evidence>
<dbReference type="PANTHER" id="PTHR28263:SF1">
    <property type="entry name" value="GOLGI TO ER TRAFFIC PROTEIN 2"/>
    <property type="match status" value="1"/>
</dbReference>
<evidence type="ECO:0000313" key="6">
    <source>
        <dbReference type="EMBL" id="KAH7117044.1"/>
    </source>
</evidence>
<dbReference type="Pfam" id="PF08690">
    <property type="entry name" value="GET2"/>
    <property type="match status" value="1"/>
</dbReference>
<feature type="compositionally biased region" description="Low complexity" evidence="4">
    <location>
        <begin position="65"/>
        <end position="78"/>
    </location>
</feature>
<protein>
    <recommendedName>
        <fullName evidence="8">Sad1 interacting factor 1</fullName>
    </recommendedName>
</protein>
<keyword evidence="2 5" id="KW-1133">Transmembrane helix</keyword>
<proteinExistence type="predicted"/>
<evidence type="ECO:0008006" key="8">
    <source>
        <dbReference type="Google" id="ProtNLM"/>
    </source>
</evidence>
<feature type="transmembrane region" description="Helical" evidence="5">
    <location>
        <begin position="186"/>
        <end position="205"/>
    </location>
</feature>
<comment type="caution">
    <text evidence="6">The sequence shown here is derived from an EMBL/GenBank/DDBJ whole genome shotgun (WGS) entry which is preliminary data.</text>
</comment>
<organism evidence="6 7">
    <name type="scientific">Dendryphion nanum</name>
    <dbReference type="NCBI Taxonomy" id="256645"/>
    <lineage>
        <taxon>Eukaryota</taxon>
        <taxon>Fungi</taxon>
        <taxon>Dikarya</taxon>
        <taxon>Ascomycota</taxon>
        <taxon>Pezizomycotina</taxon>
        <taxon>Dothideomycetes</taxon>
        <taxon>Pleosporomycetidae</taxon>
        <taxon>Pleosporales</taxon>
        <taxon>Torulaceae</taxon>
        <taxon>Dendryphion</taxon>
    </lineage>
</organism>
<evidence type="ECO:0000313" key="7">
    <source>
        <dbReference type="Proteomes" id="UP000700596"/>
    </source>
</evidence>
<sequence>MADSSPASATGGSPLESPAQEKARLRRERRAAKIQSGGASRLQAISSLQGGSHRDVSNDIPEVKPSPTASPYAAPPTSMGTATPDPEEIDISQHHYMPASQPRLPSPFAFDSSSPATFPGQGAGMGQHVDPSQDPMFGLLQQMMQGQGQSGQPGQAGELPPGLANMFQAMQGGAPPEPSPSQSSAWVWRLMHAVFSLALAVYIVFQTPFTGSKAARKSIPVAEDDWAQDSTPAETFRHFFYLFSTLEVVLQSSRYFIEKGQLQGTGVLNTIGQILPEPYAGYVRVVGRYSVIYSTVVSDAMVVVFVLGATSWWKGAVAS</sequence>
<keyword evidence="7" id="KW-1185">Reference proteome</keyword>